<dbReference type="RefSeq" id="WP_264847910.1">
    <property type="nucleotide sequence ID" value="NZ_BRXR01000001.1"/>
</dbReference>
<name>A0ABQ5N0D2_9CLOT</name>
<dbReference type="Proteomes" id="UP001208567">
    <property type="component" value="Unassembled WGS sequence"/>
</dbReference>
<accession>A0ABQ5N0D2</accession>
<reference evidence="1 2" key="1">
    <citation type="journal article" date="2024" name="Int. J. Syst. Evol. Microbiol.">
        <title>Clostridium omnivorum sp. nov., isolated from anoxic soil under the treatment of reductive soil disinfestation.</title>
        <authorList>
            <person name="Ueki A."/>
            <person name="Tonouchi A."/>
            <person name="Kaku N."/>
            <person name="Honma S."/>
            <person name="Ueki K."/>
        </authorList>
    </citation>
    <scope>NUCLEOTIDE SEQUENCE [LARGE SCALE GENOMIC DNA]</scope>
    <source>
        <strain evidence="1 2">E14</strain>
    </source>
</reference>
<keyword evidence="2" id="KW-1185">Reference proteome</keyword>
<organism evidence="1 2">
    <name type="scientific">Clostridium omnivorum</name>
    <dbReference type="NCBI Taxonomy" id="1604902"/>
    <lineage>
        <taxon>Bacteria</taxon>
        <taxon>Bacillati</taxon>
        <taxon>Bacillota</taxon>
        <taxon>Clostridia</taxon>
        <taxon>Eubacteriales</taxon>
        <taxon>Clostridiaceae</taxon>
        <taxon>Clostridium</taxon>
    </lineage>
</organism>
<gene>
    <name evidence="1" type="ORF">bsdE14_00570</name>
</gene>
<evidence type="ECO:0000313" key="1">
    <source>
        <dbReference type="EMBL" id="GLC28647.1"/>
    </source>
</evidence>
<proteinExistence type="predicted"/>
<evidence type="ECO:0000313" key="2">
    <source>
        <dbReference type="Proteomes" id="UP001208567"/>
    </source>
</evidence>
<dbReference type="EMBL" id="BRXR01000001">
    <property type="protein sequence ID" value="GLC28647.1"/>
    <property type="molecule type" value="Genomic_DNA"/>
</dbReference>
<comment type="caution">
    <text evidence="1">The sequence shown here is derived from an EMBL/GenBank/DDBJ whole genome shotgun (WGS) entry which is preliminary data.</text>
</comment>
<sequence length="74" mass="8439">MNKVCPLCNKLSEKTLICNKCGSVMENKGRAQEVLLDDYTANMTINDNSDYCIHIFECNSCKEGRTMQIFKILI</sequence>
<protein>
    <submittedName>
        <fullName evidence="1">Uncharacterized protein</fullName>
    </submittedName>
</protein>